<dbReference type="AlphaFoldDB" id="B1ZPS9"/>
<gene>
    <name evidence="1" type="ordered locus">Oter_2249</name>
</gene>
<dbReference type="HOGENOM" id="CLU_1383548_0_0_0"/>
<protein>
    <submittedName>
        <fullName evidence="1">Uncharacterized protein</fullName>
    </submittedName>
</protein>
<evidence type="ECO:0000313" key="1">
    <source>
        <dbReference type="EMBL" id="ACB75532.1"/>
    </source>
</evidence>
<evidence type="ECO:0000313" key="2">
    <source>
        <dbReference type="Proteomes" id="UP000007013"/>
    </source>
</evidence>
<dbReference type="OrthoDB" id="7058235at2"/>
<keyword evidence="2" id="KW-1185">Reference proteome</keyword>
<proteinExistence type="predicted"/>
<dbReference type="KEGG" id="ote:Oter_2249"/>
<accession>B1ZPS9</accession>
<sequence length="192" mass="21637">MAKLKPFQLKRLLQTDGPAKTFDSLFTSTVPCLFDGPVQFSEWQARIAAAVKQPDAKVHLCGSVLFGFSLDPAKAWRPFSSESRKTGYVSDLDVVVVSEGLFREAWDAVLDAHRKLTLTLTTDERRHMAGNLFKGFISDYHVPSSSIGFERVLAVRRASGTHVATTGFTTNMRFYRTFEDYRWYQITSLATL</sequence>
<dbReference type="EMBL" id="CP001032">
    <property type="protein sequence ID" value="ACB75532.1"/>
    <property type="molecule type" value="Genomic_DNA"/>
</dbReference>
<reference evidence="1 2" key="1">
    <citation type="journal article" date="2011" name="J. Bacteriol.">
        <title>Genome sequence of the verrucomicrobium Opitutus terrae PB90-1, an abundant inhabitant of rice paddy soil ecosystems.</title>
        <authorList>
            <person name="van Passel M.W."/>
            <person name="Kant R."/>
            <person name="Palva A."/>
            <person name="Copeland A."/>
            <person name="Lucas S."/>
            <person name="Lapidus A."/>
            <person name="Glavina del Rio T."/>
            <person name="Pitluck S."/>
            <person name="Goltsman E."/>
            <person name="Clum A."/>
            <person name="Sun H."/>
            <person name="Schmutz J."/>
            <person name="Larimer F.W."/>
            <person name="Land M.L."/>
            <person name="Hauser L."/>
            <person name="Kyrpides N."/>
            <person name="Mikhailova N."/>
            <person name="Richardson P.P."/>
            <person name="Janssen P.H."/>
            <person name="de Vos W.M."/>
            <person name="Smidt H."/>
        </authorList>
    </citation>
    <scope>NUCLEOTIDE SEQUENCE [LARGE SCALE GENOMIC DNA]</scope>
    <source>
        <strain evidence="2">DSM 11246 / JCM 15787 / PB90-1</strain>
    </source>
</reference>
<name>B1ZPS9_OPITP</name>
<dbReference type="RefSeq" id="WP_012375069.1">
    <property type="nucleotide sequence ID" value="NC_010571.1"/>
</dbReference>
<dbReference type="Proteomes" id="UP000007013">
    <property type="component" value="Chromosome"/>
</dbReference>
<organism evidence="1 2">
    <name type="scientific">Opitutus terrae (strain DSM 11246 / JCM 15787 / PB90-1)</name>
    <dbReference type="NCBI Taxonomy" id="452637"/>
    <lineage>
        <taxon>Bacteria</taxon>
        <taxon>Pseudomonadati</taxon>
        <taxon>Verrucomicrobiota</taxon>
        <taxon>Opitutia</taxon>
        <taxon>Opitutales</taxon>
        <taxon>Opitutaceae</taxon>
        <taxon>Opitutus</taxon>
    </lineage>
</organism>